<gene>
    <name evidence="6" type="ORF">Q5H91_10145</name>
</gene>
<dbReference type="Gene3D" id="1.20.1250.20">
    <property type="entry name" value="MFS general substrate transporter like domains"/>
    <property type="match status" value="2"/>
</dbReference>
<dbReference type="InterPro" id="IPR036259">
    <property type="entry name" value="MFS_trans_sf"/>
</dbReference>
<comment type="caution">
    <text evidence="6">The sequence shown here is derived from an EMBL/GenBank/DDBJ whole genome shotgun (WGS) entry which is preliminary data.</text>
</comment>
<evidence type="ECO:0000256" key="3">
    <source>
        <dbReference type="ARBA" id="ARBA00023136"/>
    </source>
</evidence>
<dbReference type="Proteomes" id="UP001230685">
    <property type="component" value="Unassembled WGS sequence"/>
</dbReference>
<feature type="transmembrane region" description="Helical" evidence="4">
    <location>
        <begin position="349"/>
        <end position="368"/>
    </location>
</feature>
<dbReference type="PANTHER" id="PTHR23528">
    <property type="match status" value="1"/>
</dbReference>
<dbReference type="InterPro" id="IPR011701">
    <property type="entry name" value="MFS"/>
</dbReference>
<feature type="transmembrane region" description="Helical" evidence="4">
    <location>
        <begin position="310"/>
        <end position="328"/>
    </location>
</feature>
<dbReference type="Pfam" id="PF07690">
    <property type="entry name" value="MFS_1"/>
    <property type="match status" value="1"/>
</dbReference>
<feature type="transmembrane region" description="Helical" evidence="4">
    <location>
        <begin position="176"/>
        <end position="202"/>
    </location>
</feature>
<feature type="transmembrane region" description="Helical" evidence="4">
    <location>
        <begin position="143"/>
        <end position="164"/>
    </location>
</feature>
<organism evidence="6 7">
    <name type="scientific">Sphingomonas aurea</name>
    <dbReference type="NCBI Taxonomy" id="3063994"/>
    <lineage>
        <taxon>Bacteria</taxon>
        <taxon>Pseudomonadati</taxon>
        <taxon>Pseudomonadota</taxon>
        <taxon>Alphaproteobacteria</taxon>
        <taxon>Sphingomonadales</taxon>
        <taxon>Sphingomonadaceae</taxon>
        <taxon>Sphingomonas</taxon>
    </lineage>
</organism>
<evidence type="ECO:0000256" key="4">
    <source>
        <dbReference type="SAM" id="Phobius"/>
    </source>
</evidence>
<keyword evidence="7" id="KW-1185">Reference proteome</keyword>
<name>A0ABT9EKS4_9SPHN</name>
<evidence type="ECO:0000256" key="2">
    <source>
        <dbReference type="ARBA" id="ARBA00022989"/>
    </source>
</evidence>
<feature type="transmembrane region" description="Helical" evidence="4">
    <location>
        <begin position="51"/>
        <end position="74"/>
    </location>
</feature>
<dbReference type="PANTHER" id="PTHR23528:SF1">
    <property type="entry name" value="MAJOR FACILITATOR SUPERFAMILY (MFS) PROFILE DOMAIN-CONTAINING PROTEIN"/>
    <property type="match status" value="1"/>
</dbReference>
<evidence type="ECO:0000259" key="5">
    <source>
        <dbReference type="PROSITE" id="PS50850"/>
    </source>
</evidence>
<keyword evidence="3 4" id="KW-0472">Membrane</keyword>
<feature type="transmembrane region" description="Helical" evidence="4">
    <location>
        <begin position="256"/>
        <end position="275"/>
    </location>
</feature>
<dbReference type="EMBL" id="JAUUDS010000004">
    <property type="protein sequence ID" value="MDP1027573.1"/>
    <property type="molecule type" value="Genomic_DNA"/>
</dbReference>
<feature type="transmembrane region" description="Helical" evidence="4">
    <location>
        <begin position="287"/>
        <end position="304"/>
    </location>
</feature>
<dbReference type="PROSITE" id="PS50850">
    <property type="entry name" value="MFS"/>
    <property type="match status" value="1"/>
</dbReference>
<proteinExistence type="predicted"/>
<feature type="transmembrane region" description="Helical" evidence="4">
    <location>
        <begin position="223"/>
        <end position="244"/>
    </location>
</feature>
<accession>A0ABT9EKS4</accession>
<evidence type="ECO:0000313" key="6">
    <source>
        <dbReference type="EMBL" id="MDP1027573.1"/>
    </source>
</evidence>
<evidence type="ECO:0000313" key="7">
    <source>
        <dbReference type="Proteomes" id="UP001230685"/>
    </source>
</evidence>
<dbReference type="SUPFAM" id="SSF103473">
    <property type="entry name" value="MFS general substrate transporter"/>
    <property type="match status" value="1"/>
</dbReference>
<feature type="transmembrane region" description="Helical" evidence="4">
    <location>
        <begin position="86"/>
        <end position="105"/>
    </location>
</feature>
<sequence length="399" mass="41544">MTPRPISNPLNRFLILFALAYAGGVALYGPFLSLLLPLRVTEIAGAARLGLLVTITMAGAVAASASNILFGWLSDRERQRRGDRRGWMTAGLVLTLVSYAGIAAATGPATLLVAVVAYQLVLNALLAPLMASMADTVPDEQKGLAGGLLALAQPVAAVSGAVVLDLPVSPVARLAIIAVVPVILIVPLLLTRPPAIAAPVAAAPKPAKRRSRIDMTLIWTSRLLIQIACNVMFAFALFLLGGILHLPISDAFAARVGRITAVALFAALPISLLVGAVSDRLRLRKHMLLLTAVLAAASLLTVAAAGDGWIAMLGYAAFIGVATSFLGLHSAYTMQMLPSPRHHGRDLGLINLANTIPALLGPLLTWGMARTTSYGSVLAMLAALTLLAGLLILPTREDG</sequence>
<keyword evidence="1 4" id="KW-0812">Transmembrane</keyword>
<protein>
    <submittedName>
        <fullName evidence="6">MFS transporter</fullName>
    </submittedName>
</protein>
<feature type="domain" description="Major facilitator superfamily (MFS) profile" evidence="5">
    <location>
        <begin position="214"/>
        <end position="399"/>
    </location>
</feature>
<evidence type="ECO:0000256" key="1">
    <source>
        <dbReference type="ARBA" id="ARBA00022692"/>
    </source>
</evidence>
<dbReference type="InterPro" id="IPR020846">
    <property type="entry name" value="MFS_dom"/>
</dbReference>
<feature type="transmembrane region" description="Helical" evidence="4">
    <location>
        <begin position="374"/>
        <end position="393"/>
    </location>
</feature>
<feature type="transmembrane region" description="Helical" evidence="4">
    <location>
        <begin position="12"/>
        <end position="31"/>
    </location>
</feature>
<feature type="transmembrane region" description="Helical" evidence="4">
    <location>
        <begin position="111"/>
        <end position="131"/>
    </location>
</feature>
<reference evidence="6 7" key="1">
    <citation type="submission" date="2023-07" db="EMBL/GenBank/DDBJ databases">
        <authorList>
            <person name="Kim M.K."/>
        </authorList>
    </citation>
    <scope>NUCLEOTIDE SEQUENCE [LARGE SCALE GENOMIC DNA]</scope>
    <source>
        <strain evidence="6 7">KR1UV-12</strain>
    </source>
</reference>
<keyword evidence="2 4" id="KW-1133">Transmembrane helix</keyword>
<dbReference type="RefSeq" id="WP_305173282.1">
    <property type="nucleotide sequence ID" value="NZ_JAUUDS010000004.1"/>
</dbReference>